<name>A0A699ZC31_HAELA</name>
<dbReference type="EMBL" id="BLLF01001438">
    <property type="protein sequence ID" value="GFH19295.1"/>
    <property type="molecule type" value="Genomic_DNA"/>
</dbReference>
<feature type="non-terminal residue" evidence="2">
    <location>
        <position position="70"/>
    </location>
</feature>
<reference evidence="2 3" key="1">
    <citation type="submission" date="2020-02" db="EMBL/GenBank/DDBJ databases">
        <title>Draft genome sequence of Haematococcus lacustris strain NIES-144.</title>
        <authorList>
            <person name="Morimoto D."/>
            <person name="Nakagawa S."/>
            <person name="Yoshida T."/>
            <person name="Sawayama S."/>
        </authorList>
    </citation>
    <scope>NUCLEOTIDE SEQUENCE [LARGE SCALE GENOMIC DNA]</scope>
    <source>
        <strain evidence="2 3">NIES-144</strain>
    </source>
</reference>
<evidence type="ECO:0000313" key="3">
    <source>
        <dbReference type="Proteomes" id="UP000485058"/>
    </source>
</evidence>
<proteinExistence type="predicted"/>
<comment type="caution">
    <text evidence="2">The sequence shown here is derived from an EMBL/GenBank/DDBJ whole genome shotgun (WGS) entry which is preliminary data.</text>
</comment>
<gene>
    <name evidence="2" type="ORF">HaLaN_16221</name>
</gene>
<evidence type="ECO:0000313" key="2">
    <source>
        <dbReference type="EMBL" id="GFH19295.1"/>
    </source>
</evidence>
<dbReference type="Proteomes" id="UP000485058">
    <property type="component" value="Unassembled WGS sequence"/>
</dbReference>
<feature type="non-terminal residue" evidence="2">
    <location>
        <position position="1"/>
    </location>
</feature>
<evidence type="ECO:0000256" key="1">
    <source>
        <dbReference type="SAM" id="MobiDB-lite"/>
    </source>
</evidence>
<keyword evidence="3" id="KW-1185">Reference proteome</keyword>
<sequence>GGTTPCGPRSQSRAGPMPSSGCTVARSAWWQASGPSSSSRPRSGGQTVPWHWPMGQLASAAAGALAAGVS</sequence>
<feature type="region of interest" description="Disordered" evidence="1">
    <location>
        <begin position="1"/>
        <end position="51"/>
    </location>
</feature>
<organism evidence="2 3">
    <name type="scientific">Haematococcus lacustris</name>
    <name type="common">Green alga</name>
    <name type="synonym">Haematococcus pluvialis</name>
    <dbReference type="NCBI Taxonomy" id="44745"/>
    <lineage>
        <taxon>Eukaryota</taxon>
        <taxon>Viridiplantae</taxon>
        <taxon>Chlorophyta</taxon>
        <taxon>core chlorophytes</taxon>
        <taxon>Chlorophyceae</taxon>
        <taxon>CS clade</taxon>
        <taxon>Chlamydomonadales</taxon>
        <taxon>Haematococcaceae</taxon>
        <taxon>Haematococcus</taxon>
    </lineage>
</organism>
<protein>
    <submittedName>
        <fullName evidence="2">Uncharacterized protein</fullName>
    </submittedName>
</protein>
<accession>A0A699ZC31</accession>
<dbReference type="AlphaFoldDB" id="A0A699ZC31"/>
<feature type="compositionally biased region" description="Low complexity" evidence="1">
    <location>
        <begin position="27"/>
        <end position="46"/>
    </location>
</feature>